<dbReference type="Gene3D" id="2.30.250.10">
    <property type="entry name" value="Aminopeptidase i, Domain 2"/>
    <property type="match status" value="1"/>
</dbReference>
<feature type="compositionally biased region" description="Basic and acidic residues" evidence="11">
    <location>
        <begin position="312"/>
        <end position="321"/>
    </location>
</feature>
<dbReference type="SUPFAM" id="SSF101821">
    <property type="entry name" value="Aminopeptidase/glucanase lid domain"/>
    <property type="match status" value="1"/>
</dbReference>
<keyword evidence="8 9" id="KW-0482">Metalloprotease</keyword>
<dbReference type="InterPro" id="IPR023358">
    <property type="entry name" value="Peptidase_M18_dom2"/>
</dbReference>
<keyword evidence="5 9" id="KW-0479">Metal-binding</keyword>
<reference evidence="12" key="1">
    <citation type="submission" date="2021-02" db="EMBL/GenBank/DDBJ databases">
        <title>Phycicoccus sp. MQZ13P-5T, whole genome shotgun sequence.</title>
        <authorList>
            <person name="Tuo L."/>
        </authorList>
    </citation>
    <scope>NUCLEOTIDE SEQUENCE</scope>
    <source>
        <strain evidence="12">MQZ13P-5</strain>
    </source>
</reference>
<keyword evidence="6 9" id="KW-0378">Hydrolase</keyword>
<dbReference type="InterPro" id="IPR001948">
    <property type="entry name" value="Peptidase_M18"/>
</dbReference>
<sequence length="422" mass="44522">MSTAATRDRLATEFAEYVTASPTAFHAAAVARDRLVAEGFTELDESAAWPSDAGGYVVVRDGAVIAWRIPAGAGPTTPFRVIGAHTDSPTFRLKPNPVVREHGWERLNVEVYGGPTFPSWFDRDLAVAGRVVDADGSTRLVRSGPVARIPHLAIHLDRAVNDGFTPDVQRHLLPVVGASDGPDPVDAAHWLRELVGDAVAWDLFLADTQEPARIGAYGDLFASWRMDNLTSVHAGLLGLLEAPADGAHIPVLAAFDHEEVGSASVTGAGGPFLEDVLGRVLEGLGAGRSDAARAFRASWLLSSDAGHLVHPGHPEKHDPTNRPRPGGGPLLKVNARQRYTTEARGEALWAAACDRAGVPFQHYVNPNSIPGGSTIGPIAATRLGIPTVDIGVGLLSMHSTRELVHVDDLAALHGAVAAFLAG</sequence>
<evidence type="ECO:0000256" key="8">
    <source>
        <dbReference type="ARBA" id="ARBA00023049"/>
    </source>
</evidence>
<dbReference type="NCBIfam" id="NF002759">
    <property type="entry name" value="PRK02813.1"/>
    <property type="match status" value="1"/>
</dbReference>
<evidence type="ECO:0000256" key="5">
    <source>
        <dbReference type="ARBA" id="ARBA00022723"/>
    </source>
</evidence>
<keyword evidence="7 9" id="KW-0862">Zinc</keyword>
<dbReference type="GO" id="GO:0004177">
    <property type="term" value="F:aminopeptidase activity"/>
    <property type="evidence" value="ECO:0007669"/>
    <property type="project" value="UniProtKB-KW"/>
</dbReference>
<protein>
    <recommendedName>
        <fullName evidence="10">M18 family aminopeptidase</fullName>
        <ecNumber evidence="10">3.4.11.-</ecNumber>
    </recommendedName>
</protein>
<dbReference type="Gene3D" id="3.40.630.10">
    <property type="entry name" value="Zn peptidases"/>
    <property type="match status" value="2"/>
</dbReference>
<comment type="caution">
    <text evidence="12">The sequence shown here is derived from an EMBL/GenBank/DDBJ whole genome shotgun (WGS) entry which is preliminary data.</text>
</comment>
<evidence type="ECO:0000256" key="6">
    <source>
        <dbReference type="ARBA" id="ARBA00022801"/>
    </source>
</evidence>
<comment type="similarity">
    <text evidence="2 9">Belongs to the peptidase M18 family.</text>
</comment>
<dbReference type="PANTHER" id="PTHR28570:SF3">
    <property type="entry name" value="ASPARTYL AMINOPEPTIDASE"/>
    <property type="match status" value="1"/>
</dbReference>
<feature type="region of interest" description="Disordered" evidence="11">
    <location>
        <begin position="310"/>
        <end position="329"/>
    </location>
</feature>
<dbReference type="PANTHER" id="PTHR28570">
    <property type="entry name" value="ASPARTYL AMINOPEPTIDASE"/>
    <property type="match status" value="1"/>
</dbReference>
<dbReference type="Pfam" id="PF02127">
    <property type="entry name" value="Peptidase_M18"/>
    <property type="match status" value="1"/>
</dbReference>
<dbReference type="EMBL" id="JAFDVD010000020">
    <property type="protein sequence ID" value="MBM6401999.1"/>
    <property type="molecule type" value="Genomic_DNA"/>
</dbReference>
<evidence type="ECO:0000256" key="3">
    <source>
        <dbReference type="ARBA" id="ARBA00022438"/>
    </source>
</evidence>
<name>A0ABS2CQ37_9MICO</name>
<evidence type="ECO:0000313" key="13">
    <source>
        <dbReference type="Proteomes" id="UP001430172"/>
    </source>
</evidence>
<evidence type="ECO:0000313" key="12">
    <source>
        <dbReference type="EMBL" id="MBM6401999.1"/>
    </source>
</evidence>
<evidence type="ECO:0000256" key="2">
    <source>
        <dbReference type="ARBA" id="ARBA00008290"/>
    </source>
</evidence>
<dbReference type="Proteomes" id="UP001430172">
    <property type="component" value="Unassembled WGS sequence"/>
</dbReference>
<keyword evidence="13" id="KW-1185">Reference proteome</keyword>
<evidence type="ECO:0000256" key="7">
    <source>
        <dbReference type="ARBA" id="ARBA00022833"/>
    </source>
</evidence>
<proteinExistence type="inferred from homology"/>
<dbReference type="EC" id="3.4.11.-" evidence="10"/>
<comment type="cofactor">
    <cofactor evidence="1 10">
        <name>Zn(2+)</name>
        <dbReference type="ChEBI" id="CHEBI:29105"/>
    </cofactor>
</comment>
<evidence type="ECO:0000256" key="10">
    <source>
        <dbReference type="RuleBase" id="RU004387"/>
    </source>
</evidence>
<evidence type="ECO:0000256" key="1">
    <source>
        <dbReference type="ARBA" id="ARBA00001947"/>
    </source>
</evidence>
<accession>A0ABS2CQ37</accession>
<dbReference type="SUPFAM" id="SSF53187">
    <property type="entry name" value="Zn-dependent exopeptidases"/>
    <property type="match status" value="1"/>
</dbReference>
<dbReference type="PRINTS" id="PR00932">
    <property type="entry name" value="AMINO1PTASE"/>
</dbReference>
<gene>
    <name evidence="12" type="ORF">JQN70_16490</name>
</gene>
<evidence type="ECO:0000256" key="9">
    <source>
        <dbReference type="RuleBase" id="RU004386"/>
    </source>
</evidence>
<evidence type="ECO:0000256" key="4">
    <source>
        <dbReference type="ARBA" id="ARBA00022670"/>
    </source>
</evidence>
<keyword evidence="4 9" id="KW-0645">Protease</keyword>
<organism evidence="12 13">
    <name type="scientific">Phycicoccus sonneratiae</name>
    <dbReference type="NCBI Taxonomy" id="2807628"/>
    <lineage>
        <taxon>Bacteria</taxon>
        <taxon>Bacillati</taxon>
        <taxon>Actinomycetota</taxon>
        <taxon>Actinomycetes</taxon>
        <taxon>Micrococcales</taxon>
        <taxon>Intrasporangiaceae</taxon>
        <taxon>Phycicoccus</taxon>
    </lineage>
</organism>
<evidence type="ECO:0000256" key="11">
    <source>
        <dbReference type="SAM" id="MobiDB-lite"/>
    </source>
</evidence>
<dbReference type="RefSeq" id="WP_204132468.1">
    <property type="nucleotide sequence ID" value="NZ_JAFDVD010000020.1"/>
</dbReference>
<keyword evidence="3 9" id="KW-0031">Aminopeptidase</keyword>